<comment type="similarity">
    <text evidence="1">Belongs to the oxygen-dependent FAD-linked oxidoreductase family.</text>
</comment>
<comment type="caution">
    <text evidence="5">The sequence shown here is derived from an EMBL/GenBank/DDBJ whole genome shotgun (WGS) entry which is preliminary data.</text>
</comment>
<feature type="chain" id="PRO_5004921734" description="FAD-binding PCMH-type domain-containing protein" evidence="3">
    <location>
        <begin position="20"/>
        <end position="536"/>
    </location>
</feature>
<dbReference type="AlphaFoldDB" id="W9C9J3"/>
<gene>
    <name evidence="5" type="ORF">SBOR_6197</name>
</gene>
<dbReference type="PANTHER" id="PTHR13878">
    <property type="entry name" value="GULONOLACTONE OXIDASE"/>
    <property type="match status" value="1"/>
</dbReference>
<feature type="signal peptide" evidence="3">
    <location>
        <begin position="1"/>
        <end position="19"/>
    </location>
</feature>
<protein>
    <recommendedName>
        <fullName evidence="4">FAD-binding PCMH-type domain-containing protein</fullName>
    </recommendedName>
</protein>
<proteinExistence type="inferred from homology"/>
<name>W9C9J3_SCLBF</name>
<dbReference type="InterPro" id="IPR016166">
    <property type="entry name" value="FAD-bd_PCMH"/>
</dbReference>
<dbReference type="InterPro" id="IPR012951">
    <property type="entry name" value="BBE"/>
</dbReference>
<evidence type="ECO:0000256" key="2">
    <source>
        <dbReference type="ARBA" id="ARBA00023002"/>
    </source>
</evidence>
<accession>W9C9J3</accession>
<evidence type="ECO:0000313" key="6">
    <source>
        <dbReference type="Proteomes" id="UP000019487"/>
    </source>
</evidence>
<dbReference type="InterPro" id="IPR050432">
    <property type="entry name" value="FAD-linked_Oxidoreductases_BP"/>
</dbReference>
<dbReference type="InterPro" id="IPR036318">
    <property type="entry name" value="FAD-bd_PCMH-like_sf"/>
</dbReference>
<dbReference type="InterPro" id="IPR016169">
    <property type="entry name" value="FAD-bd_PCMH_sub2"/>
</dbReference>
<evidence type="ECO:0000259" key="4">
    <source>
        <dbReference type="PROSITE" id="PS51387"/>
    </source>
</evidence>
<dbReference type="OrthoDB" id="9983560at2759"/>
<organism evidence="5 6">
    <name type="scientific">Sclerotinia borealis (strain F-4128)</name>
    <dbReference type="NCBI Taxonomy" id="1432307"/>
    <lineage>
        <taxon>Eukaryota</taxon>
        <taxon>Fungi</taxon>
        <taxon>Dikarya</taxon>
        <taxon>Ascomycota</taxon>
        <taxon>Pezizomycotina</taxon>
        <taxon>Leotiomycetes</taxon>
        <taxon>Helotiales</taxon>
        <taxon>Sclerotiniaceae</taxon>
        <taxon>Sclerotinia</taxon>
    </lineage>
</organism>
<dbReference type="GO" id="GO:0016491">
    <property type="term" value="F:oxidoreductase activity"/>
    <property type="evidence" value="ECO:0007669"/>
    <property type="project" value="UniProtKB-KW"/>
</dbReference>
<dbReference type="Pfam" id="PF01565">
    <property type="entry name" value="FAD_binding_4"/>
    <property type="match status" value="1"/>
</dbReference>
<dbReference type="InterPro" id="IPR006094">
    <property type="entry name" value="Oxid_FAD_bind_N"/>
</dbReference>
<evidence type="ECO:0000256" key="3">
    <source>
        <dbReference type="SAM" id="SignalP"/>
    </source>
</evidence>
<keyword evidence="2" id="KW-0560">Oxidoreductase</keyword>
<dbReference type="Pfam" id="PF08031">
    <property type="entry name" value="BBE"/>
    <property type="match status" value="1"/>
</dbReference>
<evidence type="ECO:0000313" key="5">
    <source>
        <dbReference type="EMBL" id="ESZ93417.1"/>
    </source>
</evidence>
<keyword evidence="6" id="KW-1185">Reference proteome</keyword>
<reference evidence="5 6" key="1">
    <citation type="journal article" date="2014" name="Genome Announc.">
        <title>Draft genome sequence of Sclerotinia borealis, a psychrophilic plant pathogenic fungus.</title>
        <authorList>
            <person name="Mardanov A.V."/>
            <person name="Beletsky A.V."/>
            <person name="Kadnikov V.V."/>
            <person name="Ignatov A.N."/>
            <person name="Ravin N.V."/>
        </authorList>
    </citation>
    <scope>NUCLEOTIDE SEQUENCE [LARGE SCALE GENOMIC DNA]</scope>
    <source>
        <strain evidence="6">F-4157</strain>
    </source>
</reference>
<dbReference type="SUPFAM" id="SSF56176">
    <property type="entry name" value="FAD-binding/transporter-associated domain-like"/>
    <property type="match status" value="1"/>
</dbReference>
<sequence length="536" mass="57991">MLSFISVITVLVILPLGNASSSTNNYPSLPSHGPKCRYLPSDPAWPNQTVWNNLNQTVEGRLIRGVPLGQPCYEPHLDVTKCSQIREEWIMLSPFNAEDVMAGLRFVHDNNIRLTIKNTGHDFLGRSTGAGSLALWMHNLDETIFLNYSSTLYTGPAVHIGAGVRYSDLHPVARKHGYRVVSGSCSTVGLTGGFTQGGGHGPLASAYGLGADQVLEWEVVTAAGEHLTVSPVHYADLYWALSGGGAGNFAVVLSMKVRVYPEGPVAGAAFSFVDNGNSTAYWAAINDWLQTLLVLDTIDGLTTVSAITAEGFSLESATLPDVTTTDKIDNALASFFSKLADLNISLAKNYTANIHTSFADYYEFSILQAYTSNITIGGRNIPRSTVQDTSTALPAIISAFRGITHTGGTIFLTAANILHANYTRNSVLPSWRNALFSAAFSSPLAANASREEIRDNQALLNRWQEELRALTPGAGAYMNEATWDNVEWKEDYFGGNYEELLRVKRRYDSGNLFWAVAAVGSDDSWGVGNGGALCRV</sequence>
<dbReference type="STRING" id="1432307.W9C9J3"/>
<dbReference type="Proteomes" id="UP000019487">
    <property type="component" value="Unassembled WGS sequence"/>
</dbReference>
<dbReference type="GO" id="GO:0071949">
    <property type="term" value="F:FAD binding"/>
    <property type="evidence" value="ECO:0007669"/>
    <property type="project" value="InterPro"/>
</dbReference>
<dbReference type="Gene3D" id="3.30.465.10">
    <property type="match status" value="2"/>
</dbReference>
<dbReference type="EMBL" id="AYSA01000320">
    <property type="protein sequence ID" value="ESZ93417.1"/>
    <property type="molecule type" value="Genomic_DNA"/>
</dbReference>
<evidence type="ECO:0000256" key="1">
    <source>
        <dbReference type="ARBA" id="ARBA00005466"/>
    </source>
</evidence>
<keyword evidence="3" id="KW-0732">Signal</keyword>
<dbReference type="PANTHER" id="PTHR13878:SF91">
    <property type="entry name" value="FAD BINDING DOMAIN PROTEIN (AFU_ORTHOLOGUE AFUA_6G12070)-RELATED"/>
    <property type="match status" value="1"/>
</dbReference>
<feature type="domain" description="FAD-binding PCMH-type" evidence="4">
    <location>
        <begin position="82"/>
        <end position="262"/>
    </location>
</feature>
<dbReference type="PROSITE" id="PS51387">
    <property type="entry name" value="FAD_PCMH"/>
    <property type="match status" value="1"/>
</dbReference>
<dbReference type="HOGENOM" id="CLU_018354_4_2_1"/>